<comment type="subunit">
    <text evidence="3 9">Part of the 50S ribosomal subunit; contacts the 5S rRNA.</text>
</comment>
<dbReference type="Gene3D" id="3.30.420.100">
    <property type="match status" value="1"/>
</dbReference>
<evidence type="ECO:0000256" key="5">
    <source>
        <dbReference type="ARBA" id="ARBA00022884"/>
    </source>
</evidence>
<comment type="subcellular location">
    <subcellularLocation>
        <location evidence="9">Plastid</location>
        <location evidence="9">Chloroplast</location>
    </subcellularLocation>
</comment>
<dbReference type="HAMAP" id="MF_01337_B">
    <property type="entry name" value="Ribosomal_uL18_B"/>
    <property type="match status" value="1"/>
</dbReference>
<dbReference type="Pfam" id="PF00861">
    <property type="entry name" value="Ribosomal_L18p"/>
    <property type="match status" value="1"/>
</dbReference>
<keyword evidence="10" id="KW-0934">Plastid</keyword>
<dbReference type="PANTHER" id="PTHR12899">
    <property type="entry name" value="39S RIBOSOMAL PROTEIN L18, MITOCHONDRIAL"/>
    <property type="match status" value="1"/>
</dbReference>
<keyword evidence="10" id="KW-0150">Chloroplast</keyword>
<evidence type="ECO:0000256" key="8">
    <source>
        <dbReference type="ARBA" id="ARBA00035303"/>
    </source>
</evidence>
<evidence type="ECO:0000256" key="4">
    <source>
        <dbReference type="ARBA" id="ARBA00022730"/>
    </source>
</evidence>
<keyword evidence="5 9" id="KW-0694">RNA-binding</keyword>
<reference evidence="10" key="1">
    <citation type="journal article" date="2017" name="J. Phycol.">
        <title>Analysis of chloroplast genomes and a supermatrix inform reclassification of the Rhodomelaceae (Rhodophyta).</title>
        <authorList>
            <person name="Diaz-Tapia P."/>
            <person name="Maggs C.A."/>
            <person name="West J.A."/>
            <person name="Verbruggen H."/>
        </authorList>
    </citation>
    <scope>NUCLEOTIDE SEQUENCE</scope>
    <source>
        <strain evidence="10">HV3939</strain>
    </source>
</reference>
<dbReference type="InterPro" id="IPR057268">
    <property type="entry name" value="Ribosomal_L18"/>
</dbReference>
<evidence type="ECO:0000256" key="2">
    <source>
        <dbReference type="ARBA" id="ARBA00007116"/>
    </source>
</evidence>
<dbReference type="GO" id="GO:0008097">
    <property type="term" value="F:5S rRNA binding"/>
    <property type="evidence" value="ECO:0007669"/>
    <property type="project" value="TreeGrafter"/>
</dbReference>
<protein>
    <recommendedName>
        <fullName evidence="8 9">Large ribosomal subunit protein uL18c</fullName>
    </recommendedName>
</protein>
<dbReference type="EMBL" id="MF101411">
    <property type="protein sequence ID" value="ARW60051.1"/>
    <property type="molecule type" value="Genomic_DNA"/>
</dbReference>
<name>A0A1Z1M2H5_9FLOR</name>
<evidence type="ECO:0000256" key="9">
    <source>
        <dbReference type="HAMAP-Rule" id="MF_01337"/>
    </source>
</evidence>
<geneLocation type="chloroplast" evidence="10"/>
<comment type="similarity">
    <text evidence="2 9">Belongs to the universal ribosomal protein uL18 family.</text>
</comment>
<dbReference type="CDD" id="cd00432">
    <property type="entry name" value="Ribosomal_L18_L5e"/>
    <property type="match status" value="1"/>
</dbReference>
<dbReference type="AlphaFoldDB" id="A0A1Z1M2H5"/>
<evidence type="ECO:0000256" key="1">
    <source>
        <dbReference type="ARBA" id="ARBA00003898"/>
    </source>
</evidence>
<accession>A0A1Z1M2H5</accession>
<dbReference type="GeneID" id="33353347"/>
<proteinExistence type="inferred from homology"/>
<dbReference type="GO" id="GO:0006412">
    <property type="term" value="P:translation"/>
    <property type="evidence" value="ECO:0007669"/>
    <property type="project" value="UniProtKB-UniRule"/>
</dbReference>
<comment type="function">
    <text evidence="1 9">Binds 5S rRNA, forms part of the central protuberance of the 50S subunit.</text>
</comment>
<keyword evidence="6 9" id="KW-0689">Ribosomal protein</keyword>
<dbReference type="RefSeq" id="YP_009391907.1">
    <property type="nucleotide sequence ID" value="NC_035260.1"/>
</dbReference>
<keyword evidence="4 9" id="KW-0699">rRNA-binding</keyword>
<gene>
    <name evidence="9 10" type="primary">rpl18</name>
</gene>
<evidence type="ECO:0000256" key="7">
    <source>
        <dbReference type="ARBA" id="ARBA00023274"/>
    </source>
</evidence>
<dbReference type="NCBIfam" id="TIGR00060">
    <property type="entry name" value="L18_bact"/>
    <property type="match status" value="1"/>
</dbReference>
<dbReference type="InterPro" id="IPR005484">
    <property type="entry name" value="Ribosomal_uL18_bac/plant/anim"/>
</dbReference>
<dbReference type="GO" id="GO:0003735">
    <property type="term" value="F:structural constituent of ribosome"/>
    <property type="evidence" value="ECO:0007669"/>
    <property type="project" value="InterPro"/>
</dbReference>
<dbReference type="FunFam" id="3.30.420.100:FF:000001">
    <property type="entry name" value="50S ribosomal protein L18"/>
    <property type="match status" value="1"/>
</dbReference>
<organism evidence="10">
    <name type="scientific">Acrosorium ciliolatum</name>
    <dbReference type="NCBI Taxonomy" id="1550622"/>
    <lineage>
        <taxon>Eukaryota</taxon>
        <taxon>Rhodophyta</taxon>
        <taxon>Florideophyceae</taxon>
        <taxon>Rhodymeniophycidae</taxon>
        <taxon>Ceramiales</taxon>
        <taxon>Delesseriaceae</taxon>
        <taxon>Acrosorium</taxon>
    </lineage>
</organism>
<evidence type="ECO:0000256" key="6">
    <source>
        <dbReference type="ARBA" id="ARBA00022980"/>
    </source>
</evidence>
<dbReference type="PANTHER" id="PTHR12899:SF3">
    <property type="entry name" value="LARGE RIBOSOMAL SUBUNIT PROTEIN UL18M"/>
    <property type="match status" value="1"/>
</dbReference>
<sequence length="105" mass="11957">MKKKIIGTLKRPRLYVFKSNKHIYAQLIDDHNNKILTSSSSISKDIKNNINNYANCETAKIIGKNIAIKLKEKGINQIIFDRGNKIYHGKIKALAEATRNEGINF</sequence>
<dbReference type="InterPro" id="IPR004389">
    <property type="entry name" value="Ribosomal_uL18_bac-type"/>
</dbReference>
<dbReference type="GO" id="GO:0022625">
    <property type="term" value="C:cytosolic large ribosomal subunit"/>
    <property type="evidence" value="ECO:0007669"/>
    <property type="project" value="TreeGrafter"/>
</dbReference>
<dbReference type="SUPFAM" id="SSF53137">
    <property type="entry name" value="Translational machinery components"/>
    <property type="match status" value="1"/>
</dbReference>
<evidence type="ECO:0000256" key="3">
    <source>
        <dbReference type="ARBA" id="ARBA00011505"/>
    </source>
</evidence>
<evidence type="ECO:0000313" key="10">
    <source>
        <dbReference type="EMBL" id="ARW60051.1"/>
    </source>
</evidence>
<dbReference type="GO" id="GO:0009507">
    <property type="term" value="C:chloroplast"/>
    <property type="evidence" value="ECO:0007669"/>
    <property type="project" value="UniProtKB-SubCell"/>
</dbReference>
<keyword evidence="7 9" id="KW-0687">Ribonucleoprotein</keyword>